<keyword evidence="2" id="KW-0058">Aromatic hydrocarbons catabolism</keyword>
<dbReference type="EMBL" id="KQ085914">
    <property type="protein sequence ID" value="KLO16560.1"/>
    <property type="molecule type" value="Genomic_DNA"/>
</dbReference>
<evidence type="ECO:0000313" key="7">
    <source>
        <dbReference type="Proteomes" id="UP000053477"/>
    </source>
</evidence>
<dbReference type="AlphaFoldDB" id="A0A0H2RWZ5"/>
<dbReference type="STRING" id="27342.A0A0H2RWZ5"/>
<proteinExistence type="inferred from homology"/>
<protein>
    <submittedName>
        <fullName evidence="6">Alpha/beta-hydrolase</fullName>
    </submittedName>
</protein>
<evidence type="ECO:0000256" key="3">
    <source>
        <dbReference type="ARBA" id="ARBA00022801"/>
    </source>
</evidence>
<dbReference type="GO" id="GO:0097176">
    <property type="term" value="P:epoxide metabolic process"/>
    <property type="evidence" value="ECO:0007669"/>
    <property type="project" value="TreeGrafter"/>
</dbReference>
<feature type="active site" description="Proton acceptor" evidence="4">
    <location>
        <position position="385"/>
    </location>
</feature>
<dbReference type="InterPro" id="IPR000639">
    <property type="entry name" value="Epox_hydrolase-like"/>
</dbReference>
<dbReference type="OrthoDB" id="7130006at2759"/>
<evidence type="ECO:0000313" key="6">
    <source>
        <dbReference type="EMBL" id="KLO16560.1"/>
    </source>
</evidence>
<gene>
    <name evidence="6" type="ORF">SCHPADRAFT_887632</name>
</gene>
<dbReference type="Proteomes" id="UP000053477">
    <property type="component" value="Unassembled WGS sequence"/>
</dbReference>
<dbReference type="Pfam" id="PF06441">
    <property type="entry name" value="EHN"/>
    <property type="match status" value="1"/>
</dbReference>
<dbReference type="InterPro" id="IPR016292">
    <property type="entry name" value="Epoxide_hydrolase"/>
</dbReference>
<dbReference type="PANTHER" id="PTHR21661">
    <property type="entry name" value="EPOXIDE HYDROLASE 1-RELATED"/>
    <property type="match status" value="1"/>
</dbReference>
<name>A0A0H2RWZ5_9AGAM</name>
<dbReference type="PRINTS" id="PR00412">
    <property type="entry name" value="EPOXHYDRLASE"/>
</dbReference>
<dbReference type="GO" id="GO:0004301">
    <property type="term" value="F:epoxide hydrolase activity"/>
    <property type="evidence" value="ECO:0007669"/>
    <property type="project" value="TreeGrafter"/>
</dbReference>
<comment type="similarity">
    <text evidence="1">Belongs to the peptidase S33 family.</text>
</comment>
<reference evidence="6 7" key="1">
    <citation type="submission" date="2015-04" db="EMBL/GenBank/DDBJ databases">
        <title>Complete genome sequence of Schizopora paradoxa KUC8140, a cosmopolitan wood degrader in East Asia.</title>
        <authorList>
            <consortium name="DOE Joint Genome Institute"/>
            <person name="Min B."/>
            <person name="Park H."/>
            <person name="Jang Y."/>
            <person name="Kim J.-J."/>
            <person name="Kim K.H."/>
            <person name="Pangilinan J."/>
            <person name="Lipzen A."/>
            <person name="Riley R."/>
            <person name="Grigoriev I.V."/>
            <person name="Spatafora J.W."/>
            <person name="Choi I.-G."/>
        </authorList>
    </citation>
    <scope>NUCLEOTIDE SEQUENCE [LARGE SCALE GENOMIC DNA]</scope>
    <source>
        <strain evidence="6 7">KUC8140</strain>
    </source>
</reference>
<feature type="active site" description="Nucleophile" evidence="4">
    <location>
        <position position="180"/>
    </location>
</feature>
<dbReference type="PIRSF" id="PIRSF001112">
    <property type="entry name" value="Epoxide_hydrolase"/>
    <property type="match status" value="1"/>
</dbReference>
<accession>A0A0H2RWZ5</accession>
<evidence type="ECO:0000256" key="1">
    <source>
        <dbReference type="ARBA" id="ARBA00010088"/>
    </source>
</evidence>
<feature type="domain" description="Epoxide hydrolase N-terminal" evidence="5">
    <location>
        <begin position="4"/>
        <end position="115"/>
    </location>
</feature>
<dbReference type="PANTHER" id="PTHR21661:SF35">
    <property type="entry name" value="EPOXIDE HYDROLASE"/>
    <property type="match status" value="1"/>
</dbReference>
<dbReference type="Gene3D" id="3.40.50.1820">
    <property type="entry name" value="alpha/beta hydrolase"/>
    <property type="match status" value="1"/>
</dbReference>
<organism evidence="6 7">
    <name type="scientific">Schizopora paradoxa</name>
    <dbReference type="NCBI Taxonomy" id="27342"/>
    <lineage>
        <taxon>Eukaryota</taxon>
        <taxon>Fungi</taxon>
        <taxon>Dikarya</taxon>
        <taxon>Basidiomycota</taxon>
        <taxon>Agaricomycotina</taxon>
        <taxon>Agaricomycetes</taxon>
        <taxon>Hymenochaetales</taxon>
        <taxon>Schizoporaceae</taxon>
        <taxon>Schizopora</taxon>
    </lineage>
</organism>
<feature type="active site" description="Proton donor" evidence="4">
    <location>
        <position position="332"/>
    </location>
</feature>
<evidence type="ECO:0000259" key="5">
    <source>
        <dbReference type="Pfam" id="PF06441"/>
    </source>
</evidence>
<dbReference type="InParanoid" id="A0A0H2RWZ5"/>
<evidence type="ECO:0000256" key="4">
    <source>
        <dbReference type="PIRSR" id="PIRSR001112-1"/>
    </source>
</evidence>
<evidence type="ECO:0000256" key="2">
    <source>
        <dbReference type="ARBA" id="ARBA00022797"/>
    </source>
</evidence>
<dbReference type="InterPro" id="IPR010497">
    <property type="entry name" value="Epoxide_hydro_N"/>
</dbReference>
<dbReference type="InterPro" id="IPR029058">
    <property type="entry name" value="AB_hydrolase_fold"/>
</dbReference>
<sequence length="425" mass="47722">MSVVQPYTISVPDEAIALLKAKLESTRFPDELEDAEWLYGAPLVDIKRLVERWKDGYDWRKHEAELNEELPQFKVDIEVDGFETLNIHFVHKKSNLDSAIPLVFVHGWPGSILEVRKILPLLTAVSPDHPSFHVVALSLPNFGFSEGTKKKGFGIAQYAEVAHKLMLALGYEQYVAQGGDWGHLVRCHFSAKYDTFDPEFAQITKMLARAYGTKHVKAWHTNTPIAVPPKLSSNPIICLQHLVTPYTAAEKAGIERGLWFRKSGRGYFDEQSTQPQTLGYSLADSPSGLLAWIYEKLINWTDSYPWTDDEVLTWVSVYWFSRVGPAASVRIYYEATQGPDIVASYVPKVPLGISNSPKDLSLAPRSWMKAIGNLVFMSEHENGGHFTAYEKPNELVRDLHQFLGKGGPAHGVVEGFDGYSESLRS</sequence>
<keyword evidence="7" id="KW-1185">Reference proteome</keyword>
<dbReference type="SUPFAM" id="SSF53474">
    <property type="entry name" value="alpha/beta-Hydrolases"/>
    <property type="match status" value="1"/>
</dbReference>
<keyword evidence="3 6" id="KW-0378">Hydrolase</keyword>